<evidence type="ECO:0000313" key="2">
    <source>
        <dbReference type="EMBL" id="KZS08384.1"/>
    </source>
</evidence>
<organism evidence="2 3">
    <name type="scientific">Daphnia magna</name>
    <dbReference type="NCBI Taxonomy" id="35525"/>
    <lineage>
        <taxon>Eukaryota</taxon>
        <taxon>Metazoa</taxon>
        <taxon>Ecdysozoa</taxon>
        <taxon>Arthropoda</taxon>
        <taxon>Crustacea</taxon>
        <taxon>Branchiopoda</taxon>
        <taxon>Diplostraca</taxon>
        <taxon>Cladocera</taxon>
        <taxon>Anomopoda</taxon>
        <taxon>Daphniidae</taxon>
        <taxon>Daphnia</taxon>
    </lineage>
</organism>
<sequence length="343" mass="38781">MLSGTGTSTLVEIHHPAMLWRYYNSYLASLFGKLSLKAMLPPGGEREKRWDRAIRSESVYLHRALAPPGNWLRKNLFSIILNSVVGVYPDKPQIFFSFQARMSSDSSSDSSSSSRESSETSSSSSSSVLTYPTRKFKVSKGKSTGLSQWIVTGINEEKIKKSSNATKANIDPTEKVLKKLSFKVQDLIKPLLFLAGRSRLRRRRKSDSKAIKDALRLWATLFHDILKSRRHNNLSQVYPKYMGLLDRDDIWSGGEDLFGRKFLKHLVEEAKAQATLEGIAKKKKKIWLPNDHPVASTSQFKKPQNYFNNGPRDGYVTVSPYSFGGRISRYISALPKITGDPWI</sequence>
<feature type="region of interest" description="Disordered" evidence="1">
    <location>
        <begin position="105"/>
        <end position="127"/>
    </location>
</feature>
<dbReference type="AlphaFoldDB" id="A0A162D8M2"/>
<gene>
    <name evidence="2" type="ORF">APZ42_027687</name>
</gene>
<dbReference type="EMBL" id="LRGB01002227">
    <property type="protein sequence ID" value="KZS08384.1"/>
    <property type="molecule type" value="Genomic_DNA"/>
</dbReference>
<protein>
    <submittedName>
        <fullName evidence="2">Uncharacterized protein</fullName>
    </submittedName>
</protein>
<comment type="caution">
    <text evidence="2">The sequence shown here is derived from an EMBL/GenBank/DDBJ whole genome shotgun (WGS) entry which is preliminary data.</text>
</comment>
<reference evidence="2 3" key="1">
    <citation type="submission" date="2016-03" db="EMBL/GenBank/DDBJ databases">
        <title>EvidentialGene: Evidence-directed Construction of Genes on Genomes.</title>
        <authorList>
            <person name="Gilbert D.G."/>
            <person name="Choi J.-H."/>
            <person name="Mockaitis K."/>
            <person name="Colbourne J."/>
            <person name="Pfrender M."/>
        </authorList>
    </citation>
    <scope>NUCLEOTIDE SEQUENCE [LARGE SCALE GENOMIC DNA]</scope>
    <source>
        <strain evidence="2 3">Xinb3</strain>
        <tissue evidence="2">Complete organism</tissue>
    </source>
</reference>
<dbReference type="OrthoDB" id="6390932at2759"/>
<evidence type="ECO:0000256" key="1">
    <source>
        <dbReference type="SAM" id="MobiDB-lite"/>
    </source>
</evidence>
<proteinExistence type="predicted"/>
<name>A0A162D8M2_9CRUS</name>
<evidence type="ECO:0000313" key="3">
    <source>
        <dbReference type="Proteomes" id="UP000076858"/>
    </source>
</evidence>
<keyword evidence="3" id="KW-1185">Reference proteome</keyword>
<dbReference type="Proteomes" id="UP000076858">
    <property type="component" value="Unassembled WGS sequence"/>
</dbReference>
<accession>A0A162D8M2</accession>